<keyword evidence="1" id="KW-0472">Membrane</keyword>
<evidence type="ECO:0000256" key="1">
    <source>
        <dbReference type="SAM" id="Phobius"/>
    </source>
</evidence>
<protein>
    <submittedName>
        <fullName evidence="2">Uncharacterized protein</fullName>
    </submittedName>
</protein>
<sequence>MGAYLVPAILALSSLPAFVAAALFARGAGGRPAMPAAARLMRAVGIAILAGAAGLLWAGDDPARRLAVIVALALAVNGLGLLLLLRWVRDGTRR</sequence>
<reference evidence="2 3" key="1">
    <citation type="submission" date="2018-11" db="EMBL/GenBank/DDBJ databases">
        <title>Genomic Encyclopedia of Type Strains, Phase IV (KMG-IV): sequencing the most valuable type-strain genomes for metagenomic binning, comparative biology and taxonomic classification.</title>
        <authorList>
            <person name="Goeker M."/>
        </authorList>
    </citation>
    <scope>NUCLEOTIDE SEQUENCE [LARGE SCALE GENOMIC DNA]</scope>
    <source>
        <strain evidence="2 3">DSM 25623</strain>
    </source>
</reference>
<dbReference type="Proteomes" id="UP000269708">
    <property type="component" value="Unassembled WGS sequence"/>
</dbReference>
<feature type="transmembrane region" description="Helical" evidence="1">
    <location>
        <begin position="65"/>
        <end position="85"/>
    </location>
</feature>
<dbReference type="RefSeq" id="WP_123770691.1">
    <property type="nucleotide sequence ID" value="NZ_RKQN01000003.1"/>
</dbReference>
<evidence type="ECO:0000313" key="2">
    <source>
        <dbReference type="EMBL" id="RPE77111.1"/>
    </source>
</evidence>
<accession>A0A3N4VBP6</accession>
<gene>
    <name evidence="2" type="ORF">EDC50_2369</name>
</gene>
<organism evidence="2 3">
    <name type="scientific">Vulcaniibacterium tengchongense</name>
    <dbReference type="NCBI Taxonomy" id="1273429"/>
    <lineage>
        <taxon>Bacteria</taxon>
        <taxon>Pseudomonadati</taxon>
        <taxon>Pseudomonadota</taxon>
        <taxon>Gammaproteobacteria</taxon>
        <taxon>Lysobacterales</taxon>
        <taxon>Lysobacteraceae</taxon>
        <taxon>Vulcaniibacterium</taxon>
    </lineage>
</organism>
<dbReference type="AlphaFoldDB" id="A0A3N4VBP6"/>
<name>A0A3N4VBP6_9GAMM</name>
<feature type="transmembrane region" description="Helical" evidence="1">
    <location>
        <begin position="40"/>
        <end position="59"/>
    </location>
</feature>
<keyword evidence="1" id="KW-0812">Transmembrane</keyword>
<evidence type="ECO:0000313" key="3">
    <source>
        <dbReference type="Proteomes" id="UP000269708"/>
    </source>
</evidence>
<proteinExistence type="predicted"/>
<comment type="caution">
    <text evidence="2">The sequence shown here is derived from an EMBL/GenBank/DDBJ whole genome shotgun (WGS) entry which is preliminary data.</text>
</comment>
<dbReference type="EMBL" id="RKQN01000003">
    <property type="protein sequence ID" value="RPE77111.1"/>
    <property type="molecule type" value="Genomic_DNA"/>
</dbReference>
<feature type="transmembrane region" description="Helical" evidence="1">
    <location>
        <begin position="6"/>
        <end position="28"/>
    </location>
</feature>
<keyword evidence="3" id="KW-1185">Reference proteome</keyword>
<keyword evidence="1" id="KW-1133">Transmembrane helix</keyword>